<reference evidence="3" key="1">
    <citation type="journal article" date="2015" name="Nature">
        <title>Complex archaea that bridge the gap between prokaryotes and eukaryotes.</title>
        <authorList>
            <person name="Spang A."/>
            <person name="Saw J.H."/>
            <person name="Jorgensen S.L."/>
            <person name="Zaremba-Niedzwiedzka K."/>
            <person name="Martijn J."/>
            <person name="Lind A.E."/>
            <person name="van Eijk R."/>
            <person name="Schleper C."/>
            <person name="Guy L."/>
            <person name="Ettema T.J."/>
        </authorList>
    </citation>
    <scope>NUCLEOTIDE SEQUENCE</scope>
</reference>
<evidence type="ECO:0000313" key="3">
    <source>
        <dbReference type="EMBL" id="KKL95846.1"/>
    </source>
</evidence>
<feature type="compositionally biased region" description="Basic and acidic residues" evidence="1">
    <location>
        <begin position="125"/>
        <end position="134"/>
    </location>
</feature>
<keyword evidence="2" id="KW-1133">Transmembrane helix</keyword>
<name>A0A0F9GYT7_9ZZZZ</name>
<evidence type="ECO:0000256" key="1">
    <source>
        <dbReference type="SAM" id="MobiDB-lite"/>
    </source>
</evidence>
<protein>
    <submittedName>
        <fullName evidence="3">Uncharacterized protein</fullName>
    </submittedName>
</protein>
<feature type="non-terminal residue" evidence="3">
    <location>
        <position position="196"/>
    </location>
</feature>
<sequence length="196" mass="20760">MKNVILSFLVWGAIFLLNRIPPLSEDVDLAFISTALGIGLAAASIGGSVAGGLLAKAGASKQARAAERAAATGVAEQRRQFDITQRNMAPWLGAGTAAVRRLQFLLGLSGQPTGQPTAQPARYYRGYDDPELRDGGPYGGRSRYERLSQFGDEFEPTGYAGAQPAGGELPAETDPEFGSLMRDFGAADFETEPGYE</sequence>
<dbReference type="EMBL" id="LAZR01018583">
    <property type="protein sequence ID" value="KKL95846.1"/>
    <property type="molecule type" value="Genomic_DNA"/>
</dbReference>
<feature type="region of interest" description="Disordered" evidence="1">
    <location>
        <begin position="110"/>
        <end position="196"/>
    </location>
</feature>
<gene>
    <name evidence="3" type="ORF">LCGC14_1850550</name>
</gene>
<keyword evidence="2" id="KW-0812">Transmembrane</keyword>
<comment type="caution">
    <text evidence="3">The sequence shown here is derived from an EMBL/GenBank/DDBJ whole genome shotgun (WGS) entry which is preliminary data.</text>
</comment>
<feature type="transmembrane region" description="Helical" evidence="2">
    <location>
        <begin position="29"/>
        <end position="55"/>
    </location>
</feature>
<accession>A0A0F9GYT7</accession>
<organism evidence="3">
    <name type="scientific">marine sediment metagenome</name>
    <dbReference type="NCBI Taxonomy" id="412755"/>
    <lineage>
        <taxon>unclassified sequences</taxon>
        <taxon>metagenomes</taxon>
        <taxon>ecological metagenomes</taxon>
    </lineage>
</organism>
<proteinExistence type="predicted"/>
<dbReference type="AlphaFoldDB" id="A0A0F9GYT7"/>
<keyword evidence="2" id="KW-0472">Membrane</keyword>
<evidence type="ECO:0000256" key="2">
    <source>
        <dbReference type="SAM" id="Phobius"/>
    </source>
</evidence>